<accession>A0ACC0GD42</accession>
<proteinExistence type="predicted"/>
<gene>
    <name evidence="1" type="ORF">LOK49_LG10G02795</name>
</gene>
<reference evidence="1 2" key="1">
    <citation type="journal article" date="2022" name="Plant J.">
        <title>Chromosome-level genome of Camellia lanceoleosa provides a valuable resource for understanding genome evolution and self-incompatibility.</title>
        <authorList>
            <person name="Gong W."/>
            <person name="Xiao S."/>
            <person name="Wang L."/>
            <person name="Liao Z."/>
            <person name="Chang Y."/>
            <person name="Mo W."/>
            <person name="Hu G."/>
            <person name="Li W."/>
            <person name="Zhao G."/>
            <person name="Zhu H."/>
            <person name="Hu X."/>
            <person name="Ji K."/>
            <person name="Xiang X."/>
            <person name="Song Q."/>
            <person name="Yuan D."/>
            <person name="Jin S."/>
            <person name="Zhang L."/>
        </authorList>
    </citation>
    <scope>NUCLEOTIDE SEQUENCE [LARGE SCALE GENOMIC DNA]</scope>
    <source>
        <strain evidence="1">SQ_2022a</strain>
    </source>
</reference>
<comment type="caution">
    <text evidence="1">The sequence shown here is derived from an EMBL/GenBank/DDBJ whole genome shotgun (WGS) entry which is preliminary data.</text>
</comment>
<dbReference type="EMBL" id="CM045767">
    <property type="protein sequence ID" value="KAI7998744.1"/>
    <property type="molecule type" value="Genomic_DNA"/>
</dbReference>
<protein>
    <submittedName>
        <fullName evidence="1">Uncharacterized protein</fullName>
    </submittedName>
</protein>
<evidence type="ECO:0000313" key="2">
    <source>
        <dbReference type="Proteomes" id="UP001060215"/>
    </source>
</evidence>
<organism evidence="1 2">
    <name type="scientific">Camellia lanceoleosa</name>
    <dbReference type="NCBI Taxonomy" id="1840588"/>
    <lineage>
        <taxon>Eukaryota</taxon>
        <taxon>Viridiplantae</taxon>
        <taxon>Streptophyta</taxon>
        <taxon>Embryophyta</taxon>
        <taxon>Tracheophyta</taxon>
        <taxon>Spermatophyta</taxon>
        <taxon>Magnoliopsida</taxon>
        <taxon>eudicotyledons</taxon>
        <taxon>Gunneridae</taxon>
        <taxon>Pentapetalae</taxon>
        <taxon>asterids</taxon>
        <taxon>Ericales</taxon>
        <taxon>Theaceae</taxon>
        <taxon>Camellia</taxon>
    </lineage>
</organism>
<keyword evidence="2" id="KW-1185">Reference proteome</keyword>
<name>A0ACC0GD42_9ERIC</name>
<sequence>MEALWSRKQEANAKRERMKKYLFSHREKRSDQNLETFKENGRWSNHLEQRVLESEAYKRREMLNCKSIACSNFLAGDMYRTTRLRLINTLNQDSVELNSLFTHPRRSFCHVKQKSIGDKTFLPNSPISPTYVVATESAKVKARSISTPKQQLGFLDTCSDYNSSPYKLGLSSWSSFNGAITNRRRGATQ</sequence>
<evidence type="ECO:0000313" key="1">
    <source>
        <dbReference type="EMBL" id="KAI7998744.1"/>
    </source>
</evidence>
<dbReference type="Proteomes" id="UP001060215">
    <property type="component" value="Chromosome 10"/>
</dbReference>